<dbReference type="EMBL" id="JALZWP010000001">
    <property type="protein sequence ID" value="MCL1627251.1"/>
    <property type="molecule type" value="Genomic_DNA"/>
</dbReference>
<feature type="transmembrane region" description="Helical" evidence="1">
    <location>
        <begin position="105"/>
        <end position="124"/>
    </location>
</feature>
<keyword evidence="3" id="KW-1185">Reference proteome</keyword>
<gene>
    <name evidence="2" type="ORF">M3N55_00760</name>
</gene>
<evidence type="ECO:0000313" key="2">
    <source>
        <dbReference type="EMBL" id="MCL1627251.1"/>
    </source>
</evidence>
<dbReference type="Proteomes" id="UP001202550">
    <property type="component" value="Unassembled WGS sequence"/>
</dbReference>
<name>A0ABT0LXB6_9RHOB</name>
<feature type="transmembrane region" description="Helical" evidence="1">
    <location>
        <begin position="48"/>
        <end position="69"/>
    </location>
</feature>
<dbReference type="RefSeq" id="WP_249055452.1">
    <property type="nucleotide sequence ID" value="NZ_JALZWP010000001.1"/>
</dbReference>
<keyword evidence="1" id="KW-0472">Membrane</keyword>
<comment type="caution">
    <text evidence="2">The sequence shown here is derived from an EMBL/GenBank/DDBJ whole genome shotgun (WGS) entry which is preliminary data.</text>
</comment>
<keyword evidence="1" id="KW-0812">Transmembrane</keyword>
<feature type="transmembrane region" description="Helical" evidence="1">
    <location>
        <begin position="7"/>
        <end position="28"/>
    </location>
</feature>
<evidence type="ECO:0000256" key="1">
    <source>
        <dbReference type="SAM" id="Phobius"/>
    </source>
</evidence>
<accession>A0ABT0LXB6</accession>
<protein>
    <submittedName>
        <fullName evidence="2">Uncharacterized protein</fullName>
    </submittedName>
</protein>
<keyword evidence="1" id="KW-1133">Transmembrane helix</keyword>
<organism evidence="2 3">
    <name type="scientific">Roseinatronobacter domitianus</name>
    <dbReference type="NCBI Taxonomy" id="2940293"/>
    <lineage>
        <taxon>Bacteria</taxon>
        <taxon>Pseudomonadati</taxon>
        <taxon>Pseudomonadota</taxon>
        <taxon>Alphaproteobacteria</taxon>
        <taxon>Rhodobacterales</taxon>
        <taxon>Paracoccaceae</taxon>
        <taxon>Roseinatronobacter</taxon>
    </lineage>
</organism>
<feature type="transmembrane region" description="Helical" evidence="1">
    <location>
        <begin position="81"/>
        <end position="99"/>
    </location>
</feature>
<sequence>MTALDRVLPGLLLVISGLLMGWGILGLLEYVVPVISIGLQNSQFPAGLQFAHFFAILLTGAVFLFGYLAKWPPTRHATITMYAVLATLCFVEVTDFGAFGGGTTGVLIMLVEFSTYIALSVYMLRSNAMQRRFGTANSSA</sequence>
<reference evidence="2 3" key="1">
    <citation type="submission" date="2022-05" db="EMBL/GenBank/DDBJ databases">
        <title>Seasonal and diel survey of microbial diversity of the Tyrrhenian coast.</title>
        <authorList>
            <person name="Gattoni G."/>
            <person name="Corral P."/>
        </authorList>
    </citation>
    <scope>NUCLEOTIDE SEQUENCE [LARGE SCALE GENOMIC DNA]</scope>
    <source>
        <strain evidence="2 3">V10</strain>
    </source>
</reference>
<proteinExistence type="predicted"/>
<evidence type="ECO:0000313" key="3">
    <source>
        <dbReference type="Proteomes" id="UP001202550"/>
    </source>
</evidence>